<reference evidence="1 2" key="1">
    <citation type="submission" date="2020-11" db="EMBL/GenBank/DDBJ databases">
        <title>Draft genome sequencing of a Lachnospiraceae strain isolated from anoxic soil subjected to BSD treatment.</title>
        <authorList>
            <person name="Uek A."/>
            <person name="Tonouchi A."/>
        </authorList>
    </citation>
    <scope>NUCLEOTIDE SEQUENCE [LARGE SCALE GENOMIC DNA]</scope>
    <source>
        <strain evidence="1 2">TB5</strain>
    </source>
</reference>
<keyword evidence="2" id="KW-1185">Reference proteome</keyword>
<accession>A0A7R7EPD8</accession>
<evidence type="ECO:0000313" key="2">
    <source>
        <dbReference type="Proteomes" id="UP000595897"/>
    </source>
</evidence>
<dbReference type="Proteomes" id="UP000595897">
    <property type="component" value="Chromosome"/>
</dbReference>
<dbReference type="AlphaFoldDB" id="A0A7R7EPD8"/>
<name>A0A7R7EPD8_9FIRM</name>
<evidence type="ECO:0000313" key="1">
    <source>
        <dbReference type="EMBL" id="BCN32635.1"/>
    </source>
</evidence>
<dbReference type="KEGG" id="ahb:bsdtb5_39300"/>
<protein>
    <submittedName>
        <fullName evidence="1">Uncharacterized protein</fullName>
    </submittedName>
</protein>
<gene>
    <name evidence="1" type="ORF">bsdtb5_39300</name>
</gene>
<proteinExistence type="predicted"/>
<dbReference type="EMBL" id="AP024169">
    <property type="protein sequence ID" value="BCN32635.1"/>
    <property type="molecule type" value="Genomic_DNA"/>
</dbReference>
<sequence length="56" mass="6574">MLSKEVIDIDASCLIEKNNVEKESYEKESYRVVYLESKPTSITKIENNKYRNNLCT</sequence>
<organism evidence="1 2">
    <name type="scientific">Anaeromicropila herbilytica</name>
    <dbReference type="NCBI Taxonomy" id="2785025"/>
    <lineage>
        <taxon>Bacteria</taxon>
        <taxon>Bacillati</taxon>
        <taxon>Bacillota</taxon>
        <taxon>Clostridia</taxon>
        <taxon>Lachnospirales</taxon>
        <taxon>Lachnospiraceae</taxon>
        <taxon>Anaeromicropila</taxon>
    </lineage>
</organism>